<feature type="transmembrane region" description="Helical" evidence="7">
    <location>
        <begin position="21"/>
        <end position="41"/>
    </location>
</feature>
<feature type="transmembrane region" description="Helical" evidence="7">
    <location>
        <begin position="182"/>
        <end position="207"/>
    </location>
</feature>
<keyword evidence="4 7" id="KW-0812">Transmembrane</keyword>
<comment type="caution">
    <text evidence="9">The sequence shown here is derived from an EMBL/GenBank/DDBJ whole genome shotgun (WGS) entry which is preliminary data.</text>
</comment>
<gene>
    <name evidence="9" type="ORF">IAC95_01140</name>
</gene>
<dbReference type="PANTHER" id="PTHR30151">
    <property type="entry name" value="ALKANE SULFONATE ABC TRANSPORTER-RELATED, MEMBRANE SUBUNIT"/>
    <property type="match status" value="1"/>
</dbReference>
<evidence type="ECO:0000256" key="4">
    <source>
        <dbReference type="ARBA" id="ARBA00022692"/>
    </source>
</evidence>
<organism evidence="9 10">
    <name type="scientific">Candidatus Fimimonas gallinarum</name>
    <dbReference type="NCBI Taxonomy" id="2840821"/>
    <lineage>
        <taxon>Bacteria</taxon>
        <taxon>Pseudomonadati</taxon>
        <taxon>Myxococcota</taxon>
        <taxon>Myxococcia</taxon>
        <taxon>Myxococcales</taxon>
        <taxon>Cystobacterineae</taxon>
        <taxon>Myxococcaceae</taxon>
        <taxon>Myxococcaceae incertae sedis</taxon>
        <taxon>Candidatus Fimimonas</taxon>
    </lineage>
</organism>
<evidence type="ECO:0000313" key="9">
    <source>
        <dbReference type="EMBL" id="HIR65485.1"/>
    </source>
</evidence>
<comment type="similarity">
    <text evidence="7">Belongs to the binding-protein-dependent transport system permease family.</text>
</comment>
<sequence>MNRQFTAEHLQFLRKQKIHKITVHVTQVVVLFIMLAVWELAAQLGWIDSFITSSPSRIWATLKELVADGTIFRHAWVSTVETLAGFAIGTILGYVVAVVLWWNNFLKEVFEPYVVVLNSLPKIALGPVIIIWAGTGKTAIITMAVLISVVITTITMLNGFLETDSGKILLLRSMRANRWQIFTKLVAPANVPTLMATLKINVGMAWIGSIMGEYLVSKEGLGYLLVYGSQVFRLDLVMTCTIVLCALAGVMYALVALLEKIVVKNYR</sequence>
<dbReference type="GO" id="GO:0005886">
    <property type="term" value="C:plasma membrane"/>
    <property type="evidence" value="ECO:0007669"/>
    <property type="project" value="UniProtKB-SubCell"/>
</dbReference>
<evidence type="ECO:0000313" key="10">
    <source>
        <dbReference type="Proteomes" id="UP000824200"/>
    </source>
</evidence>
<accession>A0A9D1E339</accession>
<keyword evidence="5 7" id="KW-1133">Transmembrane helix</keyword>
<evidence type="ECO:0000256" key="6">
    <source>
        <dbReference type="ARBA" id="ARBA00023136"/>
    </source>
</evidence>
<protein>
    <submittedName>
        <fullName evidence="9">ABC transporter permease</fullName>
    </submittedName>
</protein>
<evidence type="ECO:0000256" key="2">
    <source>
        <dbReference type="ARBA" id="ARBA00022448"/>
    </source>
</evidence>
<dbReference type="PANTHER" id="PTHR30151:SF19">
    <property type="entry name" value="ABC TRANSPORTER PERMEASE"/>
    <property type="match status" value="1"/>
</dbReference>
<feature type="transmembrane region" description="Helical" evidence="7">
    <location>
        <begin position="139"/>
        <end position="161"/>
    </location>
</feature>
<dbReference type="PROSITE" id="PS50928">
    <property type="entry name" value="ABC_TM1"/>
    <property type="match status" value="1"/>
</dbReference>
<keyword evidence="2 7" id="KW-0813">Transport</keyword>
<feature type="domain" description="ABC transmembrane type-1" evidence="8">
    <location>
        <begin position="71"/>
        <end position="263"/>
    </location>
</feature>
<proteinExistence type="inferred from homology"/>
<comment type="subcellular location">
    <subcellularLocation>
        <location evidence="1 7">Cell membrane</location>
        <topology evidence="1 7">Multi-pass membrane protein</topology>
    </subcellularLocation>
</comment>
<name>A0A9D1E339_9BACT</name>
<dbReference type="AlphaFoldDB" id="A0A9D1E339"/>
<keyword evidence="6 7" id="KW-0472">Membrane</keyword>
<evidence type="ECO:0000256" key="3">
    <source>
        <dbReference type="ARBA" id="ARBA00022475"/>
    </source>
</evidence>
<dbReference type="InterPro" id="IPR035906">
    <property type="entry name" value="MetI-like_sf"/>
</dbReference>
<reference evidence="9" key="2">
    <citation type="journal article" date="2021" name="PeerJ">
        <title>Extensive microbial diversity within the chicken gut microbiome revealed by metagenomics and culture.</title>
        <authorList>
            <person name="Gilroy R."/>
            <person name="Ravi A."/>
            <person name="Getino M."/>
            <person name="Pursley I."/>
            <person name="Horton D.L."/>
            <person name="Alikhan N.F."/>
            <person name="Baker D."/>
            <person name="Gharbi K."/>
            <person name="Hall N."/>
            <person name="Watson M."/>
            <person name="Adriaenssens E.M."/>
            <person name="Foster-Nyarko E."/>
            <person name="Jarju S."/>
            <person name="Secka A."/>
            <person name="Antonio M."/>
            <person name="Oren A."/>
            <person name="Chaudhuri R.R."/>
            <person name="La Ragione R."/>
            <person name="Hildebrand F."/>
            <person name="Pallen M.J."/>
        </authorList>
    </citation>
    <scope>NUCLEOTIDE SEQUENCE</scope>
    <source>
        <strain evidence="9">CHK121-14286</strain>
    </source>
</reference>
<evidence type="ECO:0000256" key="1">
    <source>
        <dbReference type="ARBA" id="ARBA00004651"/>
    </source>
</evidence>
<evidence type="ECO:0000259" key="8">
    <source>
        <dbReference type="PROSITE" id="PS50928"/>
    </source>
</evidence>
<dbReference type="GO" id="GO:0055085">
    <property type="term" value="P:transmembrane transport"/>
    <property type="evidence" value="ECO:0007669"/>
    <property type="project" value="InterPro"/>
</dbReference>
<evidence type="ECO:0000256" key="5">
    <source>
        <dbReference type="ARBA" id="ARBA00022989"/>
    </source>
</evidence>
<dbReference type="Proteomes" id="UP000824200">
    <property type="component" value="Unassembled WGS sequence"/>
</dbReference>
<feature type="transmembrane region" description="Helical" evidence="7">
    <location>
        <begin position="236"/>
        <end position="258"/>
    </location>
</feature>
<feature type="transmembrane region" description="Helical" evidence="7">
    <location>
        <begin position="114"/>
        <end position="133"/>
    </location>
</feature>
<dbReference type="InterPro" id="IPR000515">
    <property type="entry name" value="MetI-like"/>
</dbReference>
<dbReference type="Pfam" id="PF00528">
    <property type="entry name" value="BPD_transp_1"/>
    <property type="match status" value="1"/>
</dbReference>
<dbReference type="CDD" id="cd06261">
    <property type="entry name" value="TM_PBP2"/>
    <property type="match status" value="1"/>
</dbReference>
<evidence type="ECO:0000256" key="7">
    <source>
        <dbReference type="RuleBase" id="RU363032"/>
    </source>
</evidence>
<dbReference type="SUPFAM" id="SSF161098">
    <property type="entry name" value="MetI-like"/>
    <property type="match status" value="1"/>
</dbReference>
<reference evidence="9" key="1">
    <citation type="submission" date="2020-10" db="EMBL/GenBank/DDBJ databases">
        <authorList>
            <person name="Gilroy R."/>
        </authorList>
    </citation>
    <scope>NUCLEOTIDE SEQUENCE</scope>
    <source>
        <strain evidence="9">CHK121-14286</strain>
    </source>
</reference>
<feature type="transmembrane region" description="Helical" evidence="7">
    <location>
        <begin position="83"/>
        <end position="102"/>
    </location>
</feature>
<dbReference type="Gene3D" id="1.10.3720.10">
    <property type="entry name" value="MetI-like"/>
    <property type="match status" value="1"/>
</dbReference>
<keyword evidence="3" id="KW-1003">Cell membrane</keyword>
<dbReference type="EMBL" id="DVHL01000010">
    <property type="protein sequence ID" value="HIR65485.1"/>
    <property type="molecule type" value="Genomic_DNA"/>
</dbReference>